<dbReference type="PANTHER" id="PTHR10039">
    <property type="entry name" value="AMELOGENIN"/>
    <property type="match status" value="1"/>
</dbReference>
<dbReference type="EMBL" id="MTYI01000173">
    <property type="protein sequence ID" value="PNP49877.1"/>
    <property type="molecule type" value="Genomic_DNA"/>
</dbReference>
<feature type="domain" description="Nephrocystin 3-like N-terminal" evidence="2">
    <location>
        <begin position="31"/>
        <end position="103"/>
    </location>
</feature>
<name>A0A2K0TWG7_TRIHA</name>
<gene>
    <name evidence="3" type="ORF">THARTR1_09407</name>
</gene>
<dbReference type="OrthoDB" id="4893298at2759"/>
<protein>
    <recommendedName>
        <fullName evidence="2">Nephrocystin 3-like N-terminal domain-containing protein</fullName>
    </recommendedName>
</protein>
<dbReference type="Pfam" id="PF24883">
    <property type="entry name" value="NPHP3_N"/>
    <property type="match status" value="1"/>
</dbReference>
<evidence type="ECO:0000259" key="2">
    <source>
        <dbReference type="Pfam" id="PF24883"/>
    </source>
</evidence>
<sequence length="328" mass="37342">MKCALLVQILKGLSIPHPDNENKFFIPRAFRSLYDVHFPSKTPPMEELDSVLIETIDLSEETFLIIDALDECDSQFVRGEAITFLASLLGKAKSKLHILITSRLEVDIETKISQVSVPTSSVALHATDVDRDIRKHLRALMREDDSFKAWSHALKKRVIEHLVQNADGVFRWADLQIQGLRGKTREIDVNRALKRLPRDLGETYSRILQRIDLNNYKLEAMAVLRWLTCSTRPLNLAEIAELAVFDAEESDEENLLPSSSEYEVSCVYQNRFASASEVLNILSGLVTSTQLSDKDPRPHNSIVSFSHFSVKEYLQSNQVSPPYFNKRE</sequence>
<dbReference type="PANTHER" id="PTHR10039:SF16">
    <property type="entry name" value="GPI INOSITOL-DEACYLASE"/>
    <property type="match status" value="1"/>
</dbReference>
<keyword evidence="1" id="KW-0677">Repeat</keyword>
<comment type="caution">
    <text evidence="3">The sequence shown here is derived from an EMBL/GenBank/DDBJ whole genome shotgun (WGS) entry which is preliminary data.</text>
</comment>
<evidence type="ECO:0000313" key="3">
    <source>
        <dbReference type="EMBL" id="PNP49877.1"/>
    </source>
</evidence>
<accession>A0A2K0TWG7</accession>
<dbReference type="Proteomes" id="UP000236290">
    <property type="component" value="Unassembled WGS sequence"/>
</dbReference>
<evidence type="ECO:0000256" key="1">
    <source>
        <dbReference type="ARBA" id="ARBA00022737"/>
    </source>
</evidence>
<dbReference type="AlphaFoldDB" id="A0A2K0TWG7"/>
<reference evidence="3 4" key="1">
    <citation type="submission" date="2017-02" db="EMBL/GenBank/DDBJ databases">
        <title>Genomes of Trichoderma spp. with biocontrol activity.</title>
        <authorList>
            <person name="Gardiner D."/>
            <person name="Kazan K."/>
            <person name="Vos C."/>
            <person name="Harvey P."/>
        </authorList>
    </citation>
    <scope>NUCLEOTIDE SEQUENCE [LARGE SCALE GENOMIC DNA]</scope>
    <source>
        <strain evidence="3 4">Tr1</strain>
    </source>
</reference>
<evidence type="ECO:0000313" key="4">
    <source>
        <dbReference type="Proteomes" id="UP000236290"/>
    </source>
</evidence>
<dbReference type="InterPro" id="IPR056884">
    <property type="entry name" value="NPHP3-like_N"/>
</dbReference>
<proteinExistence type="predicted"/>
<organism evidence="3 4">
    <name type="scientific">Trichoderma harzianum</name>
    <name type="common">Hypocrea lixii</name>
    <dbReference type="NCBI Taxonomy" id="5544"/>
    <lineage>
        <taxon>Eukaryota</taxon>
        <taxon>Fungi</taxon>
        <taxon>Dikarya</taxon>
        <taxon>Ascomycota</taxon>
        <taxon>Pezizomycotina</taxon>
        <taxon>Sordariomycetes</taxon>
        <taxon>Hypocreomycetidae</taxon>
        <taxon>Hypocreales</taxon>
        <taxon>Hypocreaceae</taxon>
        <taxon>Trichoderma</taxon>
    </lineage>
</organism>